<feature type="compositionally biased region" description="Polar residues" evidence="5">
    <location>
        <begin position="38"/>
        <end position="59"/>
    </location>
</feature>
<evidence type="ECO:0000259" key="7">
    <source>
        <dbReference type="Pfam" id="PF12849"/>
    </source>
</evidence>
<evidence type="ECO:0000256" key="2">
    <source>
        <dbReference type="ARBA" id="ARBA00022448"/>
    </source>
</evidence>
<sequence length="373" mass="37864">MKITRLSSIAALGAVAALTLAGCASNEAPAGNDGGTAPSASGEPTTTVSGTIEATGASSQGSAQEAWVAEFQTANPEANVLYESTGSGVGRDNFKAGASNFIGSDRAFKIEEIEEGGFGSCATDEIVEVPNYISPVAVAFNLPGVDSLNMDADTIAKIFAGEITSWDDPAIAALNEGVELPATTITPVHRSDASGTQETFQSYLAATAPDVWTWEPEDTWPLQSGEGADGTSGVVDAIAAGEGYIGFADASRTSELGQVAVQNGDEFISYSADAAAALVEASPLEEGRSDHDLAFAVDPAAAPAGSYPIALVSYLIGCVEYEDPEVASLVKAYFQFVTSEEGQAIGAEAAGAAPLSTGLIEKAAAAIDAIVTE</sequence>
<evidence type="ECO:0000256" key="3">
    <source>
        <dbReference type="ARBA" id="ARBA00022592"/>
    </source>
</evidence>
<dbReference type="CDD" id="cd13565">
    <property type="entry name" value="PBP2_PstS"/>
    <property type="match status" value="1"/>
</dbReference>
<dbReference type="GO" id="GO:0035435">
    <property type="term" value="P:phosphate ion transmembrane transport"/>
    <property type="evidence" value="ECO:0007669"/>
    <property type="project" value="InterPro"/>
</dbReference>
<dbReference type="InterPro" id="IPR050962">
    <property type="entry name" value="Phosphate-bind_PstS"/>
</dbReference>
<comment type="caution">
    <text evidence="8">The sequence shown here is derived from an EMBL/GenBank/DDBJ whole genome shotgun (WGS) entry which is preliminary data.</text>
</comment>
<feature type="chain" id="PRO_5039610746" description="Phosphate-binding protein" evidence="6">
    <location>
        <begin position="22"/>
        <end position="373"/>
    </location>
</feature>
<name>A0A4Y9G0N8_9MICO</name>
<keyword evidence="3 4" id="KW-0592">Phosphate transport</keyword>
<dbReference type="SUPFAM" id="SSF53850">
    <property type="entry name" value="Periplasmic binding protein-like II"/>
    <property type="match status" value="1"/>
</dbReference>
<accession>A0A4Y9G0N8</accession>
<feature type="signal peptide" evidence="6">
    <location>
        <begin position="1"/>
        <end position="21"/>
    </location>
</feature>
<dbReference type="InterPro" id="IPR024370">
    <property type="entry name" value="PBP_domain"/>
</dbReference>
<keyword evidence="9" id="KW-1185">Reference proteome</keyword>
<evidence type="ECO:0000256" key="1">
    <source>
        <dbReference type="ARBA" id="ARBA00008725"/>
    </source>
</evidence>
<dbReference type="PANTHER" id="PTHR42996:SF1">
    <property type="entry name" value="PHOSPHATE-BINDING PROTEIN PSTS"/>
    <property type="match status" value="1"/>
</dbReference>
<reference evidence="8 9" key="1">
    <citation type="submission" date="2019-03" db="EMBL/GenBank/DDBJ databases">
        <title>Diversity of the mouse oral microbiome.</title>
        <authorList>
            <person name="Joseph S."/>
            <person name="Aduse-Opoku J."/>
            <person name="Curtis M."/>
            <person name="Wade W."/>
            <person name="Hashim A."/>
        </authorList>
    </citation>
    <scope>NUCLEOTIDE SEQUENCE [LARGE SCALE GENOMIC DNA]</scope>
    <source>
        <strain evidence="8 9">P1012</strain>
    </source>
</reference>
<dbReference type="Proteomes" id="UP000298358">
    <property type="component" value="Unassembled WGS sequence"/>
</dbReference>
<evidence type="ECO:0000313" key="8">
    <source>
        <dbReference type="EMBL" id="TFU34311.1"/>
    </source>
</evidence>
<protein>
    <recommendedName>
        <fullName evidence="4">Phosphate-binding protein</fullName>
    </recommendedName>
</protein>
<keyword evidence="2 4" id="KW-0813">Transport</keyword>
<dbReference type="EMBL" id="SPQB01000002">
    <property type="protein sequence ID" value="TFU34311.1"/>
    <property type="molecule type" value="Genomic_DNA"/>
</dbReference>
<dbReference type="OrthoDB" id="9801510at2"/>
<dbReference type="Gene3D" id="3.40.190.10">
    <property type="entry name" value="Periplasmic binding protein-like II"/>
    <property type="match status" value="2"/>
</dbReference>
<evidence type="ECO:0000256" key="6">
    <source>
        <dbReference type="SAM" id="SignalP"/>
    </source>
</evidence>
<gene>
    <name evidence="8" type="ORF">E4U02_01245</name>
</gene>
<dbReference type="PIRSF" id="PIRSF002756">
    <property type="entry name" value="PstS"/>
    <property type="match status" value="1"/>
</dbReference>
<dbReference type="PROSITE" id="PS51257">
    <property type="entry name" value="PROKAR_LIPOPROTEIN"/>
    <property type="match status" value="1"/>
</dbReference>
<proteinExistence type="inferred from homology"/>
<dbReference type="GO" id="GO:0043190">
    <property type="term" value="C:ATP-binding cassette (ABC) transporter complex"/>
    <property type="evidence" value="ECO:0007669"/>
    <property type="project" value="InterPro"/>
</dbReference>
<organism evidence="8 9">
    <name type="scientific">Microbacterium paludicola</name>
    <dbReference type="NCBI Taxonomy" id="300019"/>
    <lineage>
        <taxon>Bacteria</taxon>
        <taxon>Bacillati</taxon>
        <taxon>Actinomycetota</taxon>
        <taxon>Actinomycetes</taxon>
        <taxon>Micrococcales</taxon>
        <taxon>Microbacteriaceae</taxon>
        <taxon>Microbacterium</taxon>
    </lineage>
</organism>
<dbReference type="GO" id="GO:0042301">
    <property type="term" value="F:phosphate ion binding"/>
    <property type="evidence" value="ECO:0007669"/>
    <property type="project" value="InterPro"/>
</dbReference>
<dbReference type="RefSeq" id="WP_135112375.1">
    <property type="nucleotide sequence ID" value="NZ_JADGLL010000002.1"/>
</dbReference>
<feature type="region of interest" description="Disordered" evidence="5">
    <location>
        <begin position="31"/>
        <end position="59"/>
    </location>
</feature>
<dbReference type="PANTHER" id="PTHR42996">
    <property type="entry name" value="PHOSPHATE-BINDING PROTEIN PSTS"/>
    <property type="match status" value="1"/>
</dbReference>
<comment type="similarity">
    <text evidence="1 4">Belongs to the PstS family.</text>
</comment>
<evidence type="ECO:0000256" key="4">
    <source>
        <dbReference type="PIRNR" id="PIRNR002756"/>
    </source>
</evidence>
<dbReference type="Pfam" id="PF12849">
    <property type="entry name" value="PBP_like_2"/>
    <property type="match status" value="1"/>
</dbReference>
<dbReference type="AlphaFoldDB" id="A0A4Y9G0N8"/>
<evidence type="ECO:0000256" key="5">
    <source>
        <dbReference type="SAM" id="MobiDB-lite"/>
    </source>
</evidence>
<evidence type="ECO:0000313" key="9">
    <source>
        <dbReference type="Proteomes" id="UP000298358"/>
    </source>
</evidence>
<feature type="domain" description="PBP" evidence="7">
    <location>
        <begin position="42"/>
        <end position="341"/>
    </location>
</feature>
<keyword evidence="6" id="KW-0732">Signal</keyword>
<dbReference type="InterPro" id="IPR005673">
    <property type="entry name" value="ABC_phos-bd_PstS"/>
</dbReference>